<dbReference type="Proteomes" id="UP000500857">
    <property type="component" value="Chromosome"/>
</dbReference>
<dbReference type="EMBL" id="CP051167">
    <property type="protein sequence ID" value="QIZ71950.1"/>
    <property type="molecule type" value="Genomic_DNA"/>
</dbReference>
<feature type="transmembrane region" description="Helical" evidence="5">
    <location>
        <begin position="155"/>
        <end position="175"/>
    </location>
</feature>
<dbReference type="Gene3D" id="1.20.1740.10">
    <property type="entry name" value="Amino acid/polyamine transporter I"/>
    <property type="match status" value="1"/>
</dbReference>
<evidence type="ECO:0000313" key="6">
    <source>
        <dbReference type="EMBL" id="QIZ71950.1"/>
    </source>
</evidence>
<keyword evidence="4 5" id="KW-0472">Membrane</keyword>
<feature type="transmembrane region" description="Helical" evidence="5">
    <location>
        <begin position="44"/>
        <end position="68"/>
    </location>
</feature>
<dbReference type="AlphaFoldDB" id="A0A6H1U1A6"/>
<dbReference type="PIRSF" id="PIRSF006060">
    <property type="entry name" value="AA_transporter"/>
    <property type="match status" value="1"/>
</dbReference>
<dbReference type="GO" id="GO:0015179">
    <property type="term" value="F:L-amino acid transmembrane transporter activity"/>
    <property type="evidence" value="ECO:0007669"/>
    <property type="project" value="TreeGrafter"/>
</dbReference>
<evidence type="ECO:0000256" key="1">
    <source>
        <dbReference type="ARBA" id="ARBA00004141"/>
    </source>
</evidence>
<organism evidence="6 7">
    <name type="scientific">Oxynema aestuarii AP17</name>
    <dbReference type="NCBI Taxonomy" id="2064643"/>
    <lineage>
        <taxon>Bacteria</taxon>
        <taxon>Bacillati</taxon>
        <taxon>Cyanobacteriota</taxon>
        <taxon>Cyanophyceae</taxon>
        <taxon>Oscillatoriophycideae</taxon>
        <taxon>Oscillatoriales</taxon>
        <taxon>Oscillatoriaceae</taxon>
        <taxon>Oxynema</taxon>
        <taxon>Oxynema aestuarii</taxon>
    </lineage>
</organism>
<feature type="transmembrane region" description="Helical" evidence="5">
    <location>
        <begin position="414"/>
        <end position="431"/>
    </location>
</feature>
<dbReference type="PANTHER" id="PTHR11785:SF512">
    <property type="entry name" value="SOBREMESA, ISOFORM B"/>
    <property type="match status" value="1"/>
</dbReference>
<feature type="transmembrane region" description="Helical" evidence="5">
    <location>
        <begin position="230"/>
        <end position="252"/>
    </location>
</feature>
<dbReference type="InterPro" id="IPR050598">
    <property type="entry name" value="AminoAcid_Transporter"/>
</dbReference>
<dbReference type="RefSeq" id="WP_168570101.1">
    <property type="nucleotide sequence ID" value="NZ_CP051167.1"/>
</dbReference>
<name>A0A6H1U1A6_9CYAN</name>
<feature type="transmembrane region" description="Helical" evidence="5">
    <location>
        <begin position="353"/>
        <end position="374"/>
    </location>
</feature>
<feature type="transmembrane region" description="Helical" evidence="5">
    <location>
        <begin position="386"/>
        <end position="408"/>
    </location>
</feature>
<evidence type="ECO:0000256" key="3">
    <source>
        <dbReference type="ARBA" id="ARBA00022989"/>
    </source>
</evidence>
<comment type="subcellular location">
    <subcellularLocation>
        <location evidence="1">Membrane</location>
        <topology evidence="1">Multi-pass membrane protein</topology>
    </subcellularLocation>
</comment>
<feature type="transmembrane region" description="Helical" evidence="5">
    <location>
        <begin position="12"/>
        <end position="32"/>
    </location>
</feature>
<feature type="transmembrane region" description="Helical" evidence="5">
    <location>
        <begin position="195"/>
        <end position="218"/>
    </location>
</feature>
<dbReference type="PANTHER" id="PTHR11785">
    <property type="entry name" value="AMINO ACID TRANSPORTER"/>
    <property type="match status" value="1"/>
</dbReference>
<sequence>MKADSNRSSRLIGPFTAICLVVANTIGTGVFTSLGYQVADIQSYFALLALWAIGGIFAMCGALSYAELGSVMPRSGGEYTFLSQIYHPAIGFLSGWISVTVGFAAPIAAAAIALADYLSQVFPIPNETLVAAIVAILISTIHTRNLKTGSSFQDWFTVLKVISIVVLIACGFFLAEPQFVNLLPSAGDIQPIFSPPFAVSLVFVTYAYSGWNASVYIANEIDKPEKNLPFSLIVGTAIVMVLYLLLNFIFLYSTPLQALAGKTQVGAIAAEYIFGDFGGKLMSLLISFGLISSISSMIWAGPRVTQAIGEDIPFFQPLAKKNASGIPDLAIWIQLSLILVLLITSTFEALVTYLGFTLTLSSLMTVAGVFVHRYKYPQISRPYQTWGYPITPLIFVGVGLWVLIFTLMGKPVESLAGLFTIFLGLPIYFFAARKKLVSSSDLRSSKQSISKNYDET</sequence>
<reference evidence="6 7" key="1">
    <citation type="submission" date="2020-04" db="EMBL/GenBank/DDBJ databases">
        <authorList>
            <person name="Basu S."/>
            <person name="Maruthanayagam V."/>
            <person name="Chakraborty S."/>
            <person name="Pramanik A."/>
            <person name="Mukherjee J."/>
            <person name="Brink B."/>
        </authorList>
    </citation>
    <scope>NUCLEOTIDE SEQUENCE [LARGE SCALE GENOMIC DNA]</scope>
    <source>
        <strain evidence="6 7">AP17</strain>
    </source>
</reference>
<dbReference type="InterPro" id="IPR002293">
    <property type="entry name" value="AA/rel_permease1"/>
</dbReference>
<proteinExistence type="predicted"/>
<dbReference type="Pfam" id="PF13520">
    <property type="entry name" value="AA_permease_2"/>
    <property type="match status" value="1"/>
</dbReference>
<evidence type="ECO:0000256" key="2">
    <source>
        <dbReference type="ARBA" id="ARBA00022692"/>
    </source>
</evidence>
<feature type="transmembrane region" description="Helical" evidence="5">
    <location>
        <begin position="89"/>
        <end position="115"/>
    </location>
</feature>
<feature type="transmembrane region" description="Helical" evidence="5">
    <location>
        <begin position="281"/>
        <end position="300"/>
    </location>
</feature>
<evidence type="ECO:0000256" key="4">
    <source>
        <dbReference type="ARBA" id="ARBA00023136"/>
    </source>
</evidence>
<dbReference type="GO" id="GO:0016020">
    <property type="term" value="C:membrane"/>
    <property type="evidence" value="ECO:0007669"/>
    <property type="project" value="UniProtKB-SubCell"/>
</dbReference>
<protein>
    <submittedName>
        <fullName evidence="6">Amino acid permease</fullName>
    </submittedName>
</protein>
<accession>A0A6H1U1A6</accession>
<dbReference type="KEGG" id="oxy:HCG48_16315"/>
<keyword evidence="3 5" id="KW-1133">Transmembrane helix</keyword>
<keyword evidence="7" id="KW-1185">Reference proteome</keyword>
<feature type="transmembrane region" description="Helical" evidence="5">
    <location>
        <begin position="121"/>
        <end position="143"/>
    </location>
</feature>
<gene>
    <name evidence="6" type="ORF">HCG48_16315</name>
</gene>
<evidence type="ECO:0000313" key="7">
    <source>
        <dbReference type="Proteomes" id="UP000500857"/>
    </source>
</evidence>
<evidence type="ECO:0000256" key="5">
    <source>
        <dbReference type="SAM" id="Phobius"/>
    </source>
</evidence>
<feature type="transmembrane region" description="Helical" evidence="5">
    <location>
        <begin position="329"/>
        <end position="347"/>
    </location>
</feature>
<keyword evidence="2 5" id="KW-0812">Transmembrane</keyword>